<dbReference type="AlphaFoldDB" id="A1T0G1"/>
<dbReference type="GO" id="GO:0003700">
    <property type="term" value="F:DNA-binding transcription factor activity"/>
    <property type="evidence" value="ECO:0007669"/>
    <property type="project" value="InterPro"/>
</dbReference>
<organism evidence="2 3">
    <name type="scientific">Psychromonas ingrahamii (strain DSM 17664 / CCUG 51855 / 37)</name>
    <dbReference type="NCBI Taxonomy" id="357804"/>
    <lineage>
        <taxon>Bacteria</taxon>
        <taxon>Pseudomonadati</taxon>
        <taxon>Pseudomonadota</taxon>
        <taxon>Gammaproteobacteria</taxon>
        <taxon>Alteromonadales</taxon>
        <taxon>Psychromonadaceae</taxon>
        <taxon>Psychromonas</taxon>
    </lineage>
</organism>
<accession>A1T0G1</accession>
<evidence type="ECO:0000313" key="3">
    <source>
        <dbReference type="Proteomes" id="UP000000639"/>
    </source>
</evidence>
<dbReference type="Pfam" id="PF13463">
    <property type="entry name" value="HTH_27"/>
    <property type="match status" value="1"/>
</dbReference>
<dbReference type="InterPro" id="IPR036388">
    <property type="entry name" value="WH-like_DNA-bd_sf"/>
</dbReference>
<dbReference type="PIRSF" id="PIRSF036158">
    <property type="entry name" value="UCP036158_MarR"/>
    <property type="match status" value="1"/>
</dbReference>
<dbReference type="OrthoDB" id="6622112at2"/>
<dbReference type="Gene3D" id="1.10.10.10">
    <property type="entry name" value="Winged helix-like DNA-binding domain superfamily/Winged helix DNA-binding domain"/>
    <property type="match status" value="1"/>
</dbReference>
<dbReference type="InterPro" id="IPR000835">
    <property type="entry name" value="HTH_MarR-typ"/>
</dbReference>
<reference evidence="2 3" key="1">
    <citation type="submission" date="2007-01" db="EMBL/GenBank/DDBJ databases">
        <title>Complete sequence of Psychromonas ingrahamii 37.</title>
        <authorList>
            <consortium name="US DOE Joint Genome Institute"/>
            <person name="Copeland A."/>
            <person name="Lucas S."/>
            <person name="Lapidus A."/>
            <person name="Barry K."/>
            <person name="Detter J.C."/>
            <person name="Glavina del Rio T."/>
            <person name="Hammon N."/>
            <person name="Israni S."/>
            <person name="Dalin E."/>
            <person name="Tice H."/>
            <person name="Pitluck S."/>
            <person name="Thompson L.S."/>
            <person name="Brettin T."/>
            <person name="Bruce D."/>
            <person name="Han C."/>
            <person name="Tapia R."/>
            <person name="Schmutz J."/>
            <person name="Larimer F."/>
            <person name="Land M."/>
            <person name="Hauser L."/>
            <person name="Kyrpides N."/>
            <person name="Ivanova N."/>
            <person name="Staley J."/>
            <person name="Richardson P."/>
        </authorList>
    </citation>
    <scope>NUCLEOTIDE SEQUENCE [LARGE SCALE GENOMIC DNA]</scope>
    <source>
        <strain evidence="2 3">37</strain>
    </source>
</reference>
<gene>
    <name evidence="2" type="ordered locus">Ping_3543</name>
</gene>
<dbReference type="STRING" id="357804.Ping_3543"/>
<dbReference type="eggNOG" id="COG5631">
    <property type="taxonomic scope" value="Bacteria"/>
</dbReference>
<name>A1T0G1_PSYIN</name>
<dbReference type="InterPro" id="IPR036390">
    <property type="entry name" value="WH_DNA-bd_sf"/>
</dbReference>
<keyword evidence="3" id="KW-1185">Reference proteome</keyword>
<dbReference type="EMBL" id="CP000510">
    <property type="protein sequence ID" value="ABM05226.1"/>
    <property type="molecule type" value="Genomic_DNA"/>
</dbReference>
<dbReference type="SUPFAM" id="SSF46785">
    <property type="entry name" value="Winged helix' DNA-binding domain"/>
    <property type="match status" value="1"/>
</dbReference>
<sequence length="170" mass="19489">MKKSEYFPIVSSSHLMGKDSVTLSEFEYALTMLNNAFERWMLSCSFASGLPELGPLDILVLHNMHHRDRPKRIVDVAFTLNIEDIHNVSYSVRKLVKRELVESERRGKDTYYKVAESGREFCAEYRKIREKWLVDAISKLGISDQLGELAATMRTLSGIYDPASRAVRSL</sequence>
<dbReference type="KEGG" id="pin:Ping_3543"/>
<feature type="domain" description="HTH marR-type" evidence="1">
    <location>
        <begin position="53"/>
        <end position="118"/>
    </location>
</feature>
<protein>
    <submittedName>
        <fullName evidence="2">Putative transcriptional regulator</fullName>
    </submittedName>
</protein>
<dbReference type="InterPro" id="IPR014601">
    <property type="entry name" value="Trans_reg_MarR_HTH"/>
</dbReference>
<dbReference type="Proteomes" id="UP000000639">
    <property type="component" value="Chromosome"/>
</dbReference>
<dbReference type="RefSeq" id="WP_011771774.1">
    <property type="nucleotide sequence ID" value="NC_008709.1"/>
</dbReference>
<proteinExistence type="predicted"/>
<dbReference type="HOGENOM" id="CLU_111108_1_0_6"/>
<evidence type="ECO:0000313" key="2">
    <source>
        <dbReference type="EMBL" id="ABM05226.1"/>
    </source>
</evidence>
<evidence type="ECO:0000259" key="1">
    <source>
        <dbReference type="Pfam" id="PF13463"/>
    </source>
</evidence>